<gene>
    <name evidence="2" type="ORF">SAMN04489844_1561</name>
</gene>
<protein>
    <submittedName>
        <fullName evidence="2">Uncharacterized protein</fullName>
    </submittedName>
</protein>
<dbReference type="AlphaFoldDB" id="A0A1H4PAA7"/>
<dbReference type="InterPro" id="IPR045713">
    <property type="entry name" value="DUF6069"/>
</dbReference>
<keyword evidence="1" id="KW-0812">Transmembrane</keyword>
<accession>A0A1H4PAA7</accession>
<dbReference type="EMBL" id="FNRT01000002">
    <property type="protein sequence ID" value="SEC04174.1"/>
    <property type="molecule type" value="Genomic_DNA"/>
</dbReference>
<reference evidence="3" key="1">
    <citation type="submission" date="2016-10" db="EMBL/GenBank/DDBJ databases">
        <authorList>
            <person name="Varghese N."/>
            <person name="Submissions S."/>
        </authorList>
    </citation>
    <scope>NUCLEOTIDE SEQUENCE [LARGE SCALE GENOMIC DNA]</scope>
    <source>
        <strain evidence="3">DSM 22017</strain>
    </source>
</reference>
<dbReference type="Proteomes" id="UP000198742">
    <property type="component" value="Unassembled WGS sequence"/>
</dbReference>
<evidence type="ECO:0000313" key="3">
    <source>
        <dbReference type="Proteomes" id="UP000198742"/>
    </source>
</evidence>
<keyword evidence="1" id="KW-0472">Membrane</keyword>
<dbReference type="STRING" id="402596.SAMN04489844_1561"/>
<evidence type="ECO:0000313" key="2">
    <source>
        <dbReference type="EMBL" id="SEC04174.1"/>
    </source>
</evidence>
<proteinExistence type="predicted"/>
<name>A0A1H4PAA7_9ACTN</name>
<feature type="transmembrane region" description="Helical" evidence="1">
    <location>
        <begin position="92"/>
        <end position="110"/>
    </location>
</feature>
<dbReference type="Pfam" id="PF19545">
    <property type="entry name" value="DUF6069"/>
    <property type="match status" value="1"/>
</dbReference>
<sequence>MTALSETRGDARSSSTVVRRGLTVVAAPVAAVAAWAVLTAVPGADLVVDPGAASAQTVGAVPVVVISVVAALAGWGVLALLERYAASRATRVWRAGAAVVLLVSLVPLLAPGTTDTGTRVSLAALHALVTGVVVLGMTRPARTH</sequence>
<feature type="transmembrane region" description="Helical" evidence="1">
    <location>
        <begin position="116"/>
        <end position="138"/>
    </location>
</feature>
<evidence type="ECO:0000256" key="1">
    <source>
        <dbReference type="SAM" id="Phobius"/>
    </source>
</evidence>
<keyword evidence="1" id="KW-1133">Transmembrane helix</keyword>
<feature type="transmembrane region" description="Helical" evidence="1">
    <location>
        <begin position="58"/>
        <end position="80"/>
    </location>
</feature>
<organism evidence="2 3">
    <name type="scientific">Nocardioides exalbidus</name>
    <dbReference type="NCBI Taxonomy" id="402596"/>
    <lineage>
        <taxon>Bacteria</taxon>
        <taxon>Bacillati</taxon>
        <taxon>Actinomycetota</taxon>
        <taxon>Actinomycetes</taxon>
        <taxon>Propionibacteriales</taxon>
        <taxon>Nocardioidaceae</taxon>
        <taxon>Nocardioides</taxon>
    </lineage>
</organism>
<dbReference type="RefSeq" id="WP_090968600.1">
    <property type="nucleotide sequence ID" value="NZ_FNRT01000002.1"/>
</dbReference>
<keyword evidence="3" id="KW-1185">Reference proteome</keyword>
<feature type="transmembrane region" description="Helical" evidence="1">
    <location>
        <begin position="21"/>
        <end position="38"/>
    </location>
</feature>